<evidence type="ECO:0000313" key="3">
    <source>
        <dbReference type="Proteomes" id="UP000053958"/>
    </source>
</evidence>
<keyword evidence="3" id="KW-1185">Reference proteome</keyword>
<gene>
    <name evidence="2" type="ORF">T310_0544</name>
</gene>
<dbReference type="GeneID" id="25312598"/>
<dbReference type="EMBL" id="LASV01000022">
    <property type="protein sequence ID" value="KKA25443.1"/>
    <property type="molecule type" value="Genomic_DNA"/>
</dbReference>
<feature type="transmembrane region" description="Helical" evidence="1">
    <location>
        <begin position="12"/>
        <end position="33"/>
    </location>
</feature>
<dbReference type="Proteomes" id="UP000053958">
    <property type="component" value="Unassembled WGS sequence"/>
</dbReference>
<proteinExistence type="predicted"/>
<keyword evidence="1" id="KW-1133">Transmembrane helix</keyword>
<name>A0A0F4Z6E4_RASE3</name>
<organism evidence="2 3">
    <name type="scientific">Rasamsonia emersonii (strain ATCC 16479 / CBS 393.64 / IMI 116815)</name>
    <dbReference type="NCBI Taxonomy" id="1408163"/>
    <lineage>
        <taxon>Eukaryota</taxon>
        <taxon>Fungi</taxon>
        <taxon>Dikarya</taxon>
        <taxon>Ascomycota</taxon>
        <taxon>Pezizomycotina</taxon>
        <taxon>Eurotiomycetes</taxon>
        <taxon>Eurotiomycetidae</taxon>
        <taxon>Eurotiales</taxon>
        <taxon>Trichocomaceae</taxon>
        <taxon>Rasamsonia</taxon>
    </lineage>
</organism>
<dbReference type="RefSeq" id="XP_013332055.1">
    <property type="nucleotide sequence ID" value="XM_013476601.1"/>
</dbReference>
<evidence type="ECO:0000313" key="2">
    <source>
        <dbReference type="EMBL" id="KKA25443.1"/>
    </source>
</evidence>
<sequence>MYFHLNRAQQQATLFIQLGISYLIYVSILTPYLPMFESIYVLYASELKQNYYLNWYEYVSIRDTHDLVYHYINQLASQPASQLNSVPLLSIHVLHTPGTAT</sequence>
<reference evidence="2 3" key="1">
    <citation type="submission" date="2015-04" db="EMBL/GenBank/DDBJ databases">
        <authorList>
            <person name="Heijne W.H."/>
            <person name="Fedorova N.D."/>
            <person name="Nierman W.C."/>
            <person name="Vollebregt A.W."/>
            <person name="Zhao Z."/>
            <person name="Wu L."/>
            <person name="Kumar M."/>
            <person name="Stam H."/>
            <person name="van den Berg M.A."/>
            <person name="Pel H.J."/>
        </authorList>
    </citation>
    <scope>NUCLEOTIDE SEQUENCE [LARGE SCALE GENOMIC DNA]</scope>
    <source>
        <strain evidence="2 3">CBS 393.64</strain>
    </source>
</reference>
<keyword evidence="1" id="KW-0472">Membrane</keyword>
<keyword evidence="1" id="KW-0812">Transmembrane</keyword>
<protein>
    <submittedName>
        <fullName evidence="2">Uncharacterized protein</fullName>
    </submittedName>
</protein>
<comment type="caution">
    <text evidence="2">The sequence shown here is derived from an EMBL/GenBank/DDBJ whole genome shotgun (WGS) entry which is preliminary data.</text>
</comment>
<accession>A0A0F4Z6E4</accession>
<evidence type="ECO:0000256" key="1">
    <source>
        <dbReference type="SAM" id="Phobius"/>
    </source>
</evidence>
<dbReference type="AlphaFoldDB" id="A0A0F4Z6E4"/>